<dbReference type="Proteomes" id="UP000217648">
    <property type="component" value="Unassembled WGS sequence"/>
</dbReference>
<gene>
    <name evidence="1" type="ORF">CP911_19020</name>
</gene>
<organism evidence="1 2">
    <name type="scientific">Klebsiella quasipneumoniae</name>
    <dbReference type="NCBI Taxonomy" id="1463165"/>
    <lineage>
        <taxon>Bacteria</taxon>
        <taxon>Pseudomonadati</taxon>
        <taxon>Pseudomonadota</taxon>
        <taxon>Gammaproteobacteria</taxon>
        <taxon>Enterobacterales</taxon>
        <taxon>Enterobacteriaceae</taxon>
        <taxon>Klebsiella/Raoultella group</taxon>
        <taxon>Klebsiella</taxon>
        <taxon>Klebsiella pneumoniae complex</taxon>
    </lineage>
</organism>
<dbReference type="EMBL" id="NXHG01000012">
    <property type="protein sequence ID" value="PCM59928.1"/>
    <property type="molecule type" value="Genomic_DNA"/>
</dbReference>
<protein>
    <submittedName>
        <fullName evidence="1">Uncharacterized protein</fullName>
    </submittedName>
</protein>
<proteinExistence type="predicted"/>
<sequence length="84" mass="9372">MCNQSAAELIARLKKAYPAYVPSEGDCASNGIPKAGARFQHRHKGHMVTVLTANEKDVSYRRDCGTVGWMGLREFLRLHNEVLV</sequence>
<evidence type="ECO:0000313" key="2">
    <source>
        <dbReference type="Proteomes" id="UP000217648"/>
    </source>
</evidence>
<dbReference type="AlphaFoldDB" id="A0A2A5MGB3"/>
<name>A0A2A5MGB3_9ENTR</name>
<evidence type="ECO:0000313" key="1">
    <source>
        <dbReference type="EMBL" id="PCM59928.1"/>
    </source>
</evidence>
<accession>A0A2A5MGB3</accession>
<comment type="caution">
    <text evidence="1">The sequence shown here is derived from an EMBL/GenBank/DDBJ whole genome shotgun (WGS) entry which is preliminary data.</text>
</comment>
<reference evidence="1 2" key="1">
    <citation type="submission" date="2017-09" db="EMBL/GenBank/DDBJ databases">
        <title>Mdr eskape-Ghana.</title>
        <authorList>
            <person name="Agyepong N."/>
            <person name="Janice J."/>
            <person name="Samuelsen O."/>
            <person name="Owusu-Ofori A."/>
            <person name="Sundsfjord A."/>
            <person name="Essack S."/>
            <person name="Pedersen T."/>
        </authorList>
    </citation>
    <scope>NUCLEOTIDE SEQUENCE [LARGE SCALE GENOMIC DNA]</scope>
    <source>
        <strain evidence="1 2">46</strain>
    </source>
</reference>